<keyword evidence="3 8" id="KW-0853">WD repeat</keyword>
<evidence type="ECO:0000313" key="11">
    <source>
        <dbReference type="EMBL" id="CAG8298558.1"/>
    </source>
</evidence>
<dbReference type="InterPro" id="IPR037264">
    <property type="entry name" value="TFIID_NTD2_sf"/>
</dbReference>
<feature type="repeat" description="WD" evidence="8">
    <location>
        <begin position="728"/>
        <end position="759"/>
    </location>
</feature>
<dbReference type="CDD" id="cd08044">
    <property type="entry name" value="TAF5_NTD2"/>
    <property type="match status" value="1"/>
</dbReference>
<dbReference type="InterPro" id="IPR019775">
    <property type="entry name" value="WD40_repeat_CS"/>
</dbReference>
<evidence type="ECO:0000256" key="5">
    <source>
        <dbReference type="ARBA" id="ARBA00023015"/>
    </source>
</evidence>
<feature type="compositionally biased region" description="Basic and acidic residues" evidence="9">
    <location>
        <begin position="529"/>
        <end position="538"/>
    </location>
</feature>
<feature type="repeat" description="WD" evidence="8">
    <location>
        <begin position="862"/>
        <end position="888"/>
    </location>
</feature>
<protein>
    <recommendedName>
        <fullName evidence="10">TFIID subunit TAF5 NTD2 domain-containing protein</fullName>
    </recommendedName>
</protein>
<dbReference type="PRINTS" id="PR00320">
    <property type="entry name" value="GPROTEINBRPT"/>
</dbReference>
<dbReference type="InterPro" id="IPR020472">
    <property type="entry name" value="WD40_PAC1"/>
</dbReference>
<evidence type="ECO:0000256" key="1">
    <source>
        <dbReference type="ARBA" id="ARBA00004123"/>
    </source>
</evidence>
<name>A0A9W4N8H0_9EURO</name>
<feature type="region of interest" description="Disordered" evidence="9">
    <location>
        <begin position="1"/>
        <end position="41"/>
    </location>
</feature>
<dbReference type="OrthoDB" id="5370011at2759"/>
<accession>A0A9W4N8H0</accession>
<dbReference type="Gene3D" id="2.130.10.10">
    <property type="entry name" value="YVTN repeat-like/Quinoprotein amine dehydrogenase"/>
    <property type="match status" value="2"/>
</dbReference>
<feature type="compositionally biased region" description="Basic and acidic residues" evidence="9">
    <location>
        <begin position="122"/>
        <end position="137"/>
    </location>
</feature>
<dbReference type="Pfam" id="PF04494">
    <property type="entry name" value="TFIID_NTD2"/>
    <property type="match status" value="1"/>
</dbReference>
<dbReference type="Proteomes" id="UP001152592">
    <property type="component" value="Unassembled WGS sequence"/>
</dbReference>
<keyword evidence="4" id="KW-0677">Repeat</keyword>
<evidence type="ECO:0000256" key="8">
    <source>
        <dbReference type="PROSITE-ProRule" id="PRU00221"/>
    </source>
</evidence>
<feature type="repeat" description="WD" evidence="8">
    <location>
        <begin position="812"/>
        <end position="853"/>
    </location>
</feature>
<dbReference type="SUPFAM" id="SSF160897">
    <property type="entry name" value="Taf5 N-terminal domain-like"/>
    <property type="match status" value="1"/>
</dbReference>
<feature type="region of interest" description="Disordered" evidence="9">
    <location>
        <begin position="82"/>
        <end position="268"/>
    </location>
</feature>
<dbReference type="InterPro" id="IPR007582">
    <property type="entry name" value="TFIID_NTD2"/>
</dbReference>
<keyword evidence="5" id="KW-0805">Transcription regulation</keyword>
<dbReference type="AlphaFoldDB" id="A0A9W4N8H0"/>
<feature type="region of interest" description="Disordered" evidence="9">
    <location>
        <begin position="894"/>
        <end position="924"/>
    </location>
</feature>
<gene>
    <name evidence="11" type="ORF">PSALAMII_LOCUS1786</name>
</gene>
<reference evidence="11" key="1">
    <citation type="submission" date="2021-07" db="EMBL/GenBank/DDBJ databases">
        <authorList>
            <person name="Branca A.L. A."/>
        </authorList>
    </citation>
    <scope>NUCLEOTIDE SEQUENCE</scope>
</reference>
<evidence type="ECO:0000256" key="9">
    <source>
        <dbReference type="SAM" id="MobiDB-lite"/>
    </source>
</evidence>
<dbReference type="PROSITE" id="PS00678">
    <property type="entry name" value="WD_REPEATS_1"/>
    <property type="match status" value="1"/>
</dbReference>
<feature type="compositionally biased region" description="Polar residues" evidence="9">
    <location>
        <begin position="152"/>
        <end position="169"/>
    </location>
</feature>
<evidence type="ECO:0000313" key="12">
    <source>
        <dbReference type="Proteomes" id="UP001152592"/>
    </source>
</evidence>
<dbReference type="InterPro" id="IPR036322">
    <property type="entry name" value="WD40_repeat_dom_sf"/>
</dbReference>
<feature type="region of interest" description="Disordered" evidence="9">
    <location>
        <begin position="56"/>
        <end position="75"/>
    </location>
</feature>
<evidence type="ECO:0000256" key="3">
    <source>
        <dbReference type="ARBA" id="ARBA00022574"/>
    </source>
</evidence>
<dbReference type="PROSITE" id="PS50294">
    <property type="entry name" value="WD_REPEATS_REGION"/>
    <property type="match status" value="4"/>
</dbReference>
<dbReference type="InterPro" id="IPR006594">
    <property type="entry name" value="LisH"/>
</dbReference>
<dbReference type="GO" id="GO:0005669">
    <property type="term" value="C:transcription factor TFIID complex"/>
    <property type="evidence" value="ECO:0007669"/>
    <property type="project" value="TreeGrafter"/>
</dbReference>
<evidence type="ECO:0000256" key="4">
    <source>
        <dbReference type="ARBA" id="ARBA00022737"/>
    </source>
</evidence>
<dbReference type="Pfam" id="PF00400">
    <property type="entry name" value="WD40"/>
    <property type="match status" value="6"/>
</dbReference>
<comment type="similarity">
    <text evidence="2">Belongs to the WD repeat TAF5 family.</text>
</comment>
<feature type="compositionally biased region" description="Low complexity" evidence="9">
    <location>
        <begin position="170"/>
        <end position="185"/>
    </location>
</feature>
<dbReference type="EMBL" id="CAJVPD010000077">
    <property type="protein sequence ID" value="CAG8298558.1"/>
    <property type="molecule type" value="Genomic_DNA"/>
</dbReference>
<organism evidence="11 12">
    <name type="scientific">Penicillium salamii</name>
    <dbReference type="NCBI Taxonomy" id="1612424"/>
    <lineage>
        <taxon>Eukaryota</taxon>
        <taxon>Fungi</taxon>
        <taxon>Dikarya</taxon>
        <taxon>Ascomycota</taxon>
        <taxon>Pezizomycotina</taxon>
        <taxon>Eurotiomycetes</taxon>
        <taxon>Eurotiomycetidae</taxon>
        <taxon>Eurotiales</taxon>
        <taxon>Aspergillaceae</taxon>
        <taxon>Penicillium</taxon>
    </lineage>
</organism>
<evidence type="ECO:0000259" key="10">
    <source>
        <dbReference type="Pfam" id="PF04494"/>
    </source>
</evidence>
<evidence type="ECO:0000256" key="2">
    <source>
        <dbReference type="ARBA" id="ARBA00009435"/>
    </source>
</evidence>
<dbReference type="GO" id="GO:0016251">
    <property type="term" value="F:RNA polymerase II general transcription initiation factor activity"/>
    <property type="evidence" value="ECO:0007669"/>
    <property type="project" value="TreeGrafter"/>
</dbReference>
<feature type="compositionally biased region" description="Basic and acidic residues" evidence="9">
    <location>
        <begin position="249"/>
        <end position="268"/>
    </location>
</feature>
<dbReference type="PANTHER" id="PTHR19879:SF1">
    <property type="entry name" value="CANNONBALL-RELATED"/>
    <property type="match status" value="1"/>
</dbReference>
<comment type="subcellular location">
    <subcellularLocation>
        <location evidence="1">Nucleus</location>
    </subcellularLocation>
</comment>
<feature type="compositionally biased region" description="Acidic residues" evidence="9">
    <location>
        <begin position="99"/>
        <end position="114"/>
    </location>
</feature>
<dbReference type="InterPro" id="IPR015943">
    <property type="entry name" value="WD40/YVTN_repeat-like_dom_sf"/>
</dbReference>
<dbReference type="Gene3D" id="1.25.40.500">
    <property type="entry name" value="TFIID subunit TAF5, NTD2 domain"/>
    <property type="match status" value="1"/>
</dbReference>
<feature type="region of interest" description="Disordered" evidence="9">
    <location>
        <begin position="529"/>
        <end position="548"/>
    </location>
</feature>
<dbReference type="PROSITE" id="PS50082">
    <property type="entry name" value="WD_REPEATS_2"/>
    <property type="match status" value="4"/>
</dbReference>
<keyword evidence="6" id="KW-0804">Transcription</keyword>
<keyword evidence="7" id="KW-0539">Nucleus</keyword>
<feature type="compositionally biased region" description="Basic and acidic residues" evidence="9">
    <location>
        <begin position="231"/>
        <end position="241"/>
    </location>
</feature>
<evidence type="ECO:0000256" key="6">
    <source>
        <dbReference type="ARBA" id="ARBA00023163"/>
    </source>
</evidence>
<dbReference type="InterPro" id="IPR001680">
    <property type="entry name" value="WD40_rpt"/>
</dbReference>
<comment type="caution">
    <text evidence="11">The sequence shown here is derived from an EMBL/GenBank/DDBJ whole genome shotgun (WGS) entry which is preliminary data.</text>
</comment>
<sequence>MAEEDPNSSGHSRLGDEHVRDSTSPGPRQPRPHPVDRTPLHRVLVISYFLADYRRANGSARDYPVRNNRSSSVDSMLVHVSDSEYPMDGDPTESSGSCSEEDLDWELSDLDEASSDSGSTHSAHEEPTSSPDSHARETPPNQSSEEFDSAPQDPTTKSSPDPDQLSENDLTFSSTSEFSTLSITIGPEVSEQELILPSIEFDQDDMAPRRSQRSGLPSDGRRRLLPQSQANREKRARERQTQQRLAQVQEKEAQEKEAQEKEARQKEATERLKALELSETQDDKGSEVIDYLAKKGYSRTEAMLRMESANQEIDGRPLPQLGEDSRPKTRQGFDLIKNWVEENLDLYKPELRRVLWPLFVYSFFNMVTSFYPQDAKAFFEANKNMFLPEHTDDIRHFEPISLPEHLQDNSIAKLYRNNKFRVVLSNPAYTNLLQFLESKDKEGGSVMNAILSSYCSVKTLDRATDDRFSFAAMLSQIGAGQTFPAEDEGIPGHHPGSAYTGDNPAMAGTLPRLRLGKMPMEPTLEEDVRAELAEEDQKQGPPPGRNTLTQEFEEMIKKEEDDEAPSRADIPFPESTARDVDIEVKRVMEHRDRFEIKGRTGGVGPGVSVCMFTFHNTFDNINCMDVSDDNALIAAGFQQSYIRVWSVDGKHIPKSGPEFADMPDANSQRLIGHSGAVYAVAFPPCASAREGVPEDERVYTGPRWLLSSSADKTIRLWSLDAWQCMVIYKGHHGPVWDLRWGPFGHYFVSGSNDRTARLWVSDHIRQQRIFVGHDQDADCVCFHPNSAYVFTASSDHTVRMWAITTGNAVRMFTGHTGNITAMECSRDGKLLASADDQGTIILWDLAPGRLLKRMRGHGKGGIWSLSWSVESTVIVSGGADGTVRVWDVAGPQEGQGRIVGEGGAGTKIDAGPAPAGQNKKKKAKETVVTSDQISAFPTKKTPVYKVKFTNMNLVLACGAYLP</sequence>
<feature type="repeat" description="WD" evidence="8">
    <location>
        <begin position="770"/>
        <end position="811"/>
    </location>
</feature>
<proteinExistence type="inferred from homology"/>
<evidence type="ECO:0000256" key="7">
    <source>
        <dbReference type="ARBA" id="ARBA00023242"/>
    </source>
</evidence>
<dbReference type="PANTHER" id="PTHR19879">
    <property type="entry name" value="TRANSCRIPTION INITIATION FACTOR TFIID"/>
    <property type="match status" value="1"/>
</dbReference>
<feature type="domain" description="TFIID subunit TAF5 NTD2" evidence="10">
    <location>
        <begin position="325"/>
        <end position="455"/>
    </location>
</feature>
<dbReference type="SUPFAM" id="SSF50978">
    <property type="entry name" value="WD40 repeat-like"/>
    <property type="match status" value="1"/>
</dbReference>
<dbReference type="SMART" id="SM00320">
    <property type="entry name" value="WD40"/>
    <property type="match status" value="6"/>
</dbReference>
<dbReference type="CDD" id="cd00200">
    <property type="entry name" value="WD40"/>
    <property type="match status" value="1"/>
</dbReference>
<dbReference type="PROSITE" id="PS50896">
    <property type="entry name" value="LISH"/>
    <property type="match status" value="1"/>
</dbReference>
<dbReference type="GO" id="GO:0006367">
    <property type="term" value="P:transcription initiation at RNA polymerase II promoter"/>
    <property type="evidence" value="ECO:0007669"/>
    <property type="project" value="TreeGrafter"/>
</dbReference>